<accession>A0ABU6IYU4</accession>
<keyword evidence="2" id="KW-1185">Reference proteome</keyword>
<sequence>MSTQIRTWTERCNAEGEPLRWDLAINDRPVPGGYIEKTANGFEIHYPHLAPKTLDTLDEAKRRLELAPPISAAGLKVEKMAGEGSDLISSTEAGEMLGVSRFRVNAMVASGVLPGRRENGKILVDRAAVERKAAQGATEGPQGKFANLFLFYAPAGERTQYMAELEADDADAIERARAFAQEVMEDESEDAVEVRDYLRMRNFLRNHENEFEFSRTAFADLTQERGKRVSLRTPEVVA</sequence>
<organism evidence="1 2">
    <name type="scientific">Adlercreutzia shanghongiae</name>
    <dbReference type="NCBI Taxonomy" id="3111773"/>
    <lineage>
        <taxon>Bacteria</taxon>
        <taxon>Bacillati</taxon>
        <taxon>Actinomycetota</taxon>
        <taxon>Coriobacteriia</taxon>
        <taxon>Eggerthellales</taxon>
        <taxon>Eggerthellaceae</taxon>
        <taxon>Adlercreutzia</taxon>
    </lineage>
</organism>
<protein>
    <submittedName>
        <fullName evidence="1">Helix-turn-helix domain-containing protein</fullName>
    </submittedName>
</protein>
<name>A0ABU6IYU4_9ACTN</name>
<dbReference type="Proteomes" id="UP001343724">
    <property type="component" value="Unassembled WGS sequence"/>
</dbReference>
<evidence type="ECO:0000313" key="2">
    <source>
        <dbReference type="Proteomes" id="UP001343724"/>
    </source>
</evidence>
<dbReference type="RefSeq" id="WP_326437463.1">
    <property type="nucleotide sequence ID" value="NZ_JAYMFH010000005.1"/>
</dbReference>
<reference evidence="1 2" key="1">
    <citation type="submission" date="2024-01" db="EMBL/GenBank/DDBJ databases">
        <title>novel species in genus Adlercreutzia.</title>
        <authorList>
            <person name="Liu X."/>
        </authorList>
    </citation>
    <scope>NUCLEOTIDE SEQUENCE [LARGE SCALE GENOMIC DNA]</scope>
    <source>
        <strain evidence="1 2">R22</strain>
    </source>
</reference>
<dbReference type="EMBL" id="JAYMFH010000005">
    <property type="protein sequence ID" value="MEC4294669.1"/>
    <property type="molecule type" value="Genomic_DNA"/>
</dbReference>
<comment type="caution">
    <text evidence="1">The sequence shown here is derived from an EMBL/GenBank/DDBJ whole genome shotgun (WGS) entry which is preliminary data.</text>
</comment>
<evidence type="ECO:0000313" key="1">
    <source>
        <dbReference type="EMBL" id="MEC4294669.1"/>
    </source>
</evidence>
<proteinExistence type="predicted"/>
<gene>
    <name evidence="1" type="ORF">VJ920_05060</name>
</gene>